<keyword evidence="1" id="KW-0175">Coiled coil</keyword>
<name>A0ABS9ENA9_9BACT</name>
<gene>
    <name evidence="4" type="ORF">L2W38_07600</name>
</gene>
<keyword evidence="3" id="KW-1133">Transmembrane helix</keyword>
<evidence type="ECO:0000256" key="3">
    <source>
        <dbReference type="SAM" id="Phobius"/>
    </source>
</evidence>
<dbReference type="Proteomes" id="UP001200430">
    <property type="component" value="Unassembled WGS sequence"/>
</dbReference>
<sequence>MQSLTDLLVNNPFVQGLVLGLAVAAIAWLQGIVKNGKLNKEVNKLKDGLNAQISTSAQNNAQYIRENEEMKKKLANMEMTLATLSQKPKRAELKTLYVYDKAVHLMYARTPGFATAWESVIKEAEQEVAKAESGIIPLMKKVFHPSLSAKTESDETVTETDTERSEEVQ</sequence>
<evidence type="ECO:0000313" key="5">
    <source>
        <dbReference type="Proteomes" id="UP001200430"/>
    </source>
</evidence>
<comment type="caution">
    <text evidence="4">The sequence shown here is derived from an EMBL/GenBank/DDBJ whole genome shotgun (WGS) entry which is preliminary data.</text>
</comment>
<accession>A0ABS9ENA9</accession>
<organism evidence="4 5">
    <name type="scientific">Dethiosulfovibrio marinus</name>
    <dbReference type="NCBI Taxonomy" id="133532"/>
    <lineage>
        <taxon>Bacteria</taxon>
        <taxon>Thermotogati</taxon>
        <taxon>Synergistota</taxon>
        <taxon>Synergistia</taxon>
        <taxon>Synergistales</taxon>
        <taxon>Dethiosulfovibrionaceae</taxon>
        <taxon>Dethiosulfovibrio</taxon>
    </lineage>
</organism>
<proteinExistence type="predicted"/>
<keyword evidence="3" id="KW-0472">Membrane</keyword>
<feature type="transmembrane region" description="Helical" evidence="3">
    <location>
        <begin position="12"/>
        <end position="33"/>
    </location>
</feature>
<dbReference type="RefSeq" id="WP_236099402.1">
    <property type="nucleotide sequence ID" value="NZ_JAKGUD010000007.1"/>
</dbReference>
<reference evidence="4 5" key="1">
    <citation type="submission" date="2022-01" db="EMBL/GenBank/DDBJ databases">
        <title>Dethiosulfovibrio faecalis sp. nov., a novel proteolytic, non-sulfur-reducing bacterium isolated from a marine aquaculture solid waste bioreactor.</title>
        <authorList>
            <person name="Grabowski S."/>
            <person name="Apolinario E."/>
            <person name="Schneider N."/>
            <person name="Marshall C.W."/>
            <person name="Sowers K.R."/>
        </authorList>
    </citation>
    <scope>NUCLEOTIDE SEQUENCE [LARGE SCALE GENOMIC DNA]</scope>
    <source>
        <strain evidence="4 5">DSM 12537</strain>
    </source>
</reference>
<protein>
    <submittedName>
        <fullName evidence="4">Uncharacterized protein</fullName>
    </submittedName>
</protein>
<keyword evidence="3" id="KW-0812">Transmembrane</keyword>
<feature type="region of interest" description="Disordered" evidence="2">
    <location>
        <begin position="147"/>
        <end position="169"/>
    </location>
</feature>
<feature type="coiled-coil region" evidence="1">
    <location>
        <begin position="60"/>
        <end position="87"/>
    </location>
</feature>
<evidence type="ECO:0000256" key="1">
    <source>
        <dbReference type="SAM" id="Coils"/>
    </source>
</evidence>
<evidence type="ECO:0000313" key="4">
    <source>
        <dbReference type="EMBL" id="MCF4142679.1"/>
    </source>
</evidence>
<dbReference type="EMBL" id="JAKGUD010000007">
    <property type="protein sequence ID" value="MCF4142679.1"/>
    <property type="molecule type" value="Genomic_DNA"/>
</dbReference>
<evidence type="ECO:0000256" key="2">
    <source>
        <dbReference type="SAM" id="MobiDB-lite"/>
    </source>
</evidence>
<keyword evidence="5" id="KW-1185">Reference proteome</keyword>